<dbReference type="Proteomes" id="UP001501138">
    <property type="component" value="Unassembled WGS sequence"/>
</dbReference>
<organism evidence="2 3">
    <name type="scientific">Isoptericola hypogeus</name>
    <dbReference type="NCBI Taxonomy" id="300179"/>
    <lineage>
        <taxon>Bacteria</taxon>
        <taxon>Bacillati</taxon>
        <taxon>Actinomycetota</taxon>
        <taxon>Actinomycetes</taxon>
        <taxon>Micrococcales</taxon>
        <taxon>Promicromonosporaceae</taxon>
        <taxon>Isoptericola</taxon>
    </lineage>
</organism>
<accession>A0ABP4W1M5</accession>
<dbReference type="Pfam" id="PF19461">
    <property type="entry name" value="DUF5998"/>
    <property type="match status" value="1"/>
</dbReference>
<proteinExistence type="predicted"/>
<feature type="region of interest" description="Disordered" evidence="1">
    <location>
        <begin position="204"/>
        <end position="227"/>
    </location>
</feature>
<name>A0ABP4W1M5_9MICO</name>
<evidence type="ECO:0000313" key="3">
    <source>
        <dbReference type="Proteomes" id="UP001501138"/>
    </source>
</evidence>
<gene>
    <name evidence="2" type="ORF">GCM10009809_39440</name>
</gene>
<dbReference type="EMBL" id="BAAAPM010000009">
    <property type="protein sequence ID" value="GAA1739999.1"/>
    <property type="molecule type" value="Genomic_DNA"/>
</dbReference>
<dbReference type="InterPro" id="IPR046040">
    <property type="entry name" value="DUF5998"/>
</dbReference>
<comment type="caution">
    <text evidence="2">The sequence shown here is derived from an EMBL/GenBank/DDBJ whole genome shotgun (WGS) entry which is preliminary data.</text>
</comment>
<protein>
    <submittedName>
        <fullName evidence="2">DUF5998 family protein</fullName>
    </submittedName>
</protein>
<keyword evidence="3" id="KW-1185">Reference proteome</keyword>
<evidence type="ECO:0000256" key="1">
    <source>
        <dbReference type="SAM" id="MobiDB-lite"/>
    </source>
</evidence>
<feature type="compositionally biased region" description="Low complexity" evidence="1">
    <location>
        <begin position="204"/>
        <end position="219"/>
    </location>
</feature>
<sequence length="227" mass="23670">MRRGWWSSTAAGWDNAQVPNVTTENLRDDLSAHVRRAGYYPDLVDDVLDVALADEPVVAHLVQAETTFDDAVRRHLTVLALTPTRFVAAHVDDHEGDAAHPSSAAATTEAVPLTEVRSVALTHVVDEPAQHGRGDSASELTLAIGWGAVSRIDLEPAQCPDPQCEADHGLTGQLTPDDVVVRVSGAAEGRDAVRRAVAFARALSAATAPGSSSGSSSGSAAGGRTGR</sequence>
<reference evidence="3" key="1">
    <citation type="journal article" date="2019" name="Int. J. Syst. Evol. Microbiol.">
        <title>The Global Catalogue of Microorganisms (GCM) 10K type strain sequencing project: providing services to taxonomists for standard genome sequencing and annotation.</title>
        <authorList>
            <consortium name="The Broad Institute Genomics Platform"/>
            <consortium name="The Broad Institute Genome Sequencing Center for Infectious Disease"/>
            <person name="Wu L."/>
            <person name="Ma J."/>
        </authorList>
    </citation>
    <scope>NUCLEOTIDE SEQUENCE [LARGE SCALE GENOMIC DNA]</scope>
    <source>
        <strain evidence="3">JCM 15589</strain>
    </source>
</reference>
<evidence type="ECO:0000313" key="2">
    <source>
        <dbReference type="EMBL" id="GAA1739999.1"/>
    </source>
</evidence>